<name>A0ABP8QMN3_9GAMM</name>
<dbReference type="InterPro" id="IPR001638">
    <property type="entry name" value="Solute-binding_3/MltF_N"/>
</dbReference>
<dbReference type="PANTHER" id="PTHR38834:SF3">
    <property type="entry name" value="SOLUTE-BINDING PROTEIN FAMILY 3_N-TERMINAL DOMAIN-CONTAINING PROTEIN"/>
    <property type="match status" value="1"/>
</dbReference>
<sequence>MGLLLWPAAQAAEPKVVCSSISPFAFEQQGGYRGYAFELGQEVMRRLGYRGQIRVQPLARANRTVQSEANVIGLWVGRIPEREQTVRWLHPIIRDDFSIYTLKGRPGAATLEEAKALPLLGANIGAANAIAAQRQGLTRLELINSDDANGRKLMTGRIQGWISSHSAVNFFIRLHGLPDNPFVKGVKLSDYQAWVAASLNTDPAILDQWQTTLAAMEADGSLQRLAEAYGIQR</sequence>
<feature type="domain" description="Solute-binding protein family 3/N-terminal" evidence="1">
    <location>
        <begin position="19"/>
        <end position="229"/>
    </location>
</feature>
<dbReference type="Pfam" id="PF00497">
    <property type="entry name" value="SBP_bac_3"/>
    <property type="match status" value="1"/>
</dbReference>
<evidence type="ECO:0000313" key="3">
    <source>
        <dbReference type="Proteomes" id="UP001501321"/>
    </source>
</evidence>
<comment type="caution">
    <text evidence="2">The sequence shown here is derived from an EMBL/GenBank/DDBJ whole genome shotgun (WGS) entry which is preliminary data.</text>
</comment>
<keyword evidence="3" id="KW-1185">Reference proteome</keyword>
<evidence type="ECO:0000259" key="1">
    <source>
        <dbReference type="Pfam" id="PF00497"/>
    </source>
</evidence>
<gene>
    <name evidence="2" type="ORF">GCM10023095_32420</name>
</gene>
<protein>
    <submittedName>
        <fullName evidence="2">Transporter substrate-binding domain-containing protein</fullName>
    </submittedName>
</protein>
<dbReference type="SUPFAM" id="SSF53850">
    <property type="entry name" value="Periplasmic binding protein-like II"/>
    <property type="match status" value="1"/>
</dbReference>
<dbReference type="Gene3D" id="3.40.190.10">
    <property type="entry name" value="Periplasmic binding protein-like II"/>
    <property type="match status" value="2"/>
</dbReference>
<proteinExistence type="predicted"/>
<evidence type="ECO:0000313" key="2">
    <source>
        <dbReference type="EMBL" id="GAA4504435.1"/>
    </source>
</evidence>
<accession>A0ABP8QMN3</accession>
<reference evidence="3" key="1">
    <citation type="journal article" date="2019" name="Int. J. Syst. Evol. Microbiol.">
        <title>The Global Catalogue of Microorganisms (GCM) 10K type strain sequencing project: providing services to taxonomists for standard genome sequencing and annotation.</title>
        <authorList>
            <consortium name="The Broad Institute Genomics Platform"/>
            <consortium name="The Broad Institute Genome Sequencing Center for Infectious Disease"/>
            <person name="Wu L."/>
            <person name="Ma J."/>
        </authorList>
    </citation>
    <scope>NUCLEOTIDE SEQUENCE [LARGE SCALE GENOMIC DNA]</scope>
    <source>
        <strain evidence="3">JCM 32226</strain>
    </source>
</reference>
<dbReference type="EMBL" id="BAABFC010000029">
    <property type="protein sequence ID" value="GAA4504435.1"/>
    <property type="molecule type" value="Genomic_DNA"/>
</dbReference>
<organism evidence="2 3">
    <name type="scientific">Pseudaeromonas paramecii</name>
    <dbReference type="NCBI Taxonomy" id="2138166"/>
    <lineage>
        <taxon>Bacteria</taxon>
        <taxon>Pseudomonadati</taxon>
        <taxon>Pseudomonadota</taxon>
        <taxon>Gammaproteobacteria</taxon>
        <taxon>Aeromonadales</taxon>
        <taxon>Aeromonadaceae</taxon>
        <taxon>Pseudaeromonas</taxon>
    </lineage>
</organism>
<dbReference type="Proteomes" id="UP001501321">
    <property type="component" value="Unassembled WGS sequence"/>
</dbReference>
<dbReference type="PANTHER" id="PTHR38834">
    <property type="entry name" value="PERIPLASMIC SUBSTRATE BINDING PROTEIN FAMILY 3"/>
    <property type="match status" value="1"/>
</dbReference>